<comment type="catalytic activity">
    <reaction evidence="7 8">
        <text>dTMP + ATP = dTDP + ADP</text>
        <dbReference type="Rhea" id="RHEA:13517"/>
        <dbReference type="ChEBI" id="CHEBI:30616"/>
        <dbReference type="ChEBI" id="CHEBI:58369"/>
        <dbReference type="ChEBI" id="CHEBI:63528"/>
        <dbReference type="ChEBI" id="CHEBI:456216"/>
        <dbReference type="EC" id="2.7.4.9"/>
    </reaction>
</comment>
<dbReference type="EMBL" id="MGFQ01000038">
    <property type="protein sequence ID" value="OGM08654.1"/>
    <property type="molecule type" value="Genomic_DNA"/>
</dbReference>
<evidence type="ECO:0000256" key="7">
    <source>
        <dbReference type="ARBA" id="ARBA00048743"/>
    </source>
</evidence>
<dbReference type="GO" id="GO:0006235">
    <property type="term" value="P:dTTP biosynthetic process"/>
    <property type="evidence" value="ECO:0007669"/>
    <property type="project" value="UniProtKB-UniRule"/>
</dbReference>
<dbReference type="InterPro" id="IPR018094">
    <property type="entry name" value="Thymidylate_kinase"/>
</dbReference>
<gene>
    <name evidence="8" type="primary">tmk</name>
    <name evidence="10" type="ORF">A2Z67_00245</name>
</gene>
<evidence type="ECO:0000256" key="5">
    <source>
        <dbReference type="ARBA" id="ARBA00022777"/>
    </source>
</evidence>
<dbReference type="CDD" id="cd01672">
    <property type="entry name" value="TMPK"/>
    <property type="match status" value="1"/>
</dbReference>
<name>A0A1F7X0M3_9BACT</name>
<evidence type="ECO:0000256" key="4">
    <source>
        <dbReference type="ARBA" id="ARBA00022741"/>
    </source>
</evidence>
<dbReference type="EC" id="2.7.4.9" evidence="8"/>
<keyword evidence="5 8" id="KW-0418">Kinase</keyword>
<protein>
    <recommendedName>
        <fullName evidence="8">Thymidylate kinase</fullName>
        <ecNumber evidence="8">2.7.4.9</ecNumber>
    </recommendedName>
    <alternativeName>
        <fullName evidence="8">dTMP kinase</fullName>
    </alternativeName>
</protein>
<dbReference type="SUPFAM" id="SSF52540">
    <property type="entry name" value="P-loop containing nucleoside triphosphate hydrolases"/>
    <property type="match status" value="1"/>
</dbReference>
<evidence type="ECO:0000256" key="2">
    <source>
        <dbReference type="ARBA" id="ARBA00022679"/>
    </source>
</evidence>
<feature type="domain" description="Thymidylate kinase-like" evidence="9">
    <location>
        <begin position="25"/>
        <end position="214"/>
    </location>
</feature>
<keyword evidence="3 8" id="KW-0545">Nucleotide biosynthesis</keyword>
<dbReference type="Gene3D" id="3.40.50.300">
    <property type="entry name" value="P-loop containing nucleotide triphosphate hydrolases"/>
    <property type="match status" value="1"/>
</dbReference>
<sequence length="230" mass="26588">MTERITQTYTAEFEVNPYQGLFIVVEGLDGSGNSTQVECLRNYFTERFKCQKGCVQVIKEPTYGPTGASINWALRRGLKIDDQTLQLMFIADRSDDLLNERTGIVKFLKTPGNVVLGDRYMFSSAFGNVAGLDIDWLLSIQSKFILPDYTFFLDVKPDVCMKRIEKRDNGVDRFEKLEHLFKAHQGYEYIMKKFPEFMIRIDGEKPIFDITNRIICDIEKSPKLPGKLYF</sequence>
<comment type="function">
    <text evidence="8">Phosphorylation of dTMP to form dTDP in both de novo and salvage pathways of dTTP synthesis.</text>
</comment>
<dbReference type="NCBIfam" id="TIGR00041">
    <property type="entry name" value="DTMP_kinase"/>
    <property type="match status" value="1"/>
</dbReference>
<dbReference type="GO" id="GO:0005737">
    <property type="term" value="C:cytoplasm"/>
    <property type="evidence" value="ECO:0007669"/>
    <property type="project" value="TreeGrafter"/>
</dbReference>
<evidence type="ECO:0000313" key="11">
    <source>
        <dbReference type="Proteomes" id="UP000176939"/>
    </source>
</evidence>
<dbReference type="PANTHER" id="PTHR10344:SF4">
    <property type="entry name" value="UMP-CMP KINASE 2, MITOCHONDRIAL"/>
    <property type="match status" value="1"/>
</dbReference>
<dbReference type="HAMAP" id="MF_00165">
    <property type="entry name" value="Thymidylate_kinase"/>
    <property type="match status" value="1"/>
</dbReference>
<evidence type="ECO:0000313" key="10">
    <source>
        <dbReference type="EMBL" id="OGM08654.1"/>
    </source>
</evidence>
<evidence type="ECO:0000256" key="1">
    <source>
        <dbReference type="ARBA" id="ARBA00009776"/>
    </source>
</evidence>
<evidence type="ECO:0000259" key="9">
    <source>
        <dbReference type="Pfam" id="PF02223"/>
    </source>
</evidence>
<dbReference type="Pfam" id="PF02223">
    <property type="entry name" value="Thymidylate_kin"/>
    <property type="match status" value="1"/>
</dbReference>
<dbReference type="InterPro" id="IPR027417">
    <property type="entry name" value="P-loop_NTPase"/>
</dbReference>
<reference evidence="10 11" key="1">
    <citation type="journal article" date="2016" name="Nat. Commun.">
        <title>Thousands of microbial genomes shed light on interconnected biogeochemical processes in an aquifer system.</title>
        <authorList>
            <person name="Anantharaman K."/>
            <person name="Brown C.T."/>
            <person name="Hug L.A."/>
            <person name="Sharon I."/>
            <person name="Castelle C.J."/>
            <person name="Probst A.J."/>
            <person name="Thomas B.C."/>
            <person name="Singh A."/>
            <person name="Wilkins M.J."/>
            <person name="Karaoz U."/>
            <person name="Brodie E.L."/>
            <person name="Williams K.H."/>
            <person name="Hubbard S.S."/>
            <person name="Banfield J.F."/>
        </authorList>
    </citation>
    <scope>NUCLEOTIDE SEQUENCE [LARGE SCALE GENOMIC DNA]</scope>
</reference>
<keyword evidence="6 8" id="KW-0067">ATP-binding</keyword>
<dbReference type="GO" id="GO:0005524">
    <property type="term" value="F:ATP binding"/>
    <property type="evidence" value="ECO:0007669"/>
    <property type="project" value="UniProtKB-UniRule"/>
</dbReference>
<dbReference type="GO" id="GO:0006227">
    <property type="term" value="P:dUDP biosynthetic process"/>
    <property type="evidence" value="ECO:0007669"/>
    <property type="project" value="TreeGrafter"/>
</dbReference>
<evidence type="ECO:0000256" key="3">
    <source>
        <dbReference type="ARBA" id="ARBA00022727"/>
    </source>
</evidence>
<accession>A0A1F7X0M3</accession>
<dbReference type="PANTHER" id="PTHR10344">
    <property type="entry name" value="THYMIDYLATE KINASE"/>
    <property type="match status" value="1"/>
</dbReference>
<proteinExistence type="inferred from homology"/>
<dbReference type="GO" id="GO:0006233">
    <property type="term" value="P:dTDP biosynthetic process"/>
    <property type="evidence" value="ECO:0007669"/>
    <property type="project" value="InterPro"/>
</dbReference>
<evidence type="ECO:0000256" key="8">
    <source>
        <dbReference type="HAMAP-Rule" id="MF_00165"/>
    </source>
</evidence>
<organism evidence="10 11">
    <name type="scientific">Candidatus Woesebacteria bacterium RBG_13_36_22</name>
    <dbReference type="NCBI Taxonomy" id="1802478"/>
    <lineage>
        <taxon>Bacteria</taxon>
        <taxon>Candidatus Woeseibacteriota</taxon>
    </lineage>
</organism>
<comment type="caution">
    <text evidence="10">The sequence shown here is derived from an EMBL/GenBank/DDBJ whole genome shotgun (WGS) entry which is preliminary data.</text>
</comment>
<dbReference type="AlphaFoldDB" id="A0A1F7X0M3"/>
<dbReference type="InterPro" id="IPR039430">
    <property type="entry name" value="Thymidylate_kin-like_dom"/>
</dbReference>
<comment type="caution">
    <text evidence="8">Lacks conserved residue(s) required for the propagation of feature annotation.</text>
</comment>
<dbReference type="GO" id="GO:0004798">
    <property type="term" value="F:dTMP kinase activity"/>
    <property type="evidence" value="ECO:0007669"/>
    <property type="project" value="UniProtKB-UniRule"/>
</dbReference>
<evidence type="ECO:0000256" key="6">
    <source>
        <dbReference type="ARBA" id="ARBA00022840"/>
    </source>
</evidence>
<dbReference type="Proteomes" id="UP000176939">
    <property type="component" value="Unassembled WGS sequence"/>
</dbReference>
<keyword evidence="2 8" id="KW-0808">Transferase</keyword>
<keyword evidence="4 8" id="KW-0547">Nucleotide-binding</keyword>
<comment type="similarity">
    <text evidence="1 8">Belongs to the thymidylate kinase family.</text>
</comment>